<dbReference type="InterPro" id="IPR023404">
    <property type="entry name" value="rSAM_horseshoe"/>
</dbReference>
<comment type="caution">
    <text evidence="9">The sequence shown here is derived from an EMBL/GenBank/DDBJ whole genome shotgun (WGS) entry which is preliminary data.</text>
</comment>
<keyword evidence="3" id="KW-0808">Transferase</keyword>
<feature type="domain" description="Radical SAM core" evidence="8">
    <location>
        <begin position="186"/>
        <end position="413"/>
    </location>
</feature>
<dbReference type="Gene3D" id="3.40.50.280">
    <property type="entry name" value="Cobalamin-binding domain"/>
    <property type="match status" value="1"/>
</dbReference>
<dbReference type="InterPro" id="IPR051198">
    <property type="entry name" value="BchE-like"/>
</dbReference>
<keyword evidence="4" id="KW-0949">S-adenosyl-L-methionine</keyword>
<dbReference type="EMBL" id="AMFJ01021650">
    <property type="protein sequence ID" value="EKD66132.1"/>
    <property type="molecule type" value="Genomic_DNA"/>
</dbReference>
<keyword evidence="6" id="KW-0408">Iron</keyword>
<protein>
    <submittedName>
        <fullName evidence="9">Radical SAM protein</fullName>
    </submittedName>
</protein>
<dbReference type="InterPro" id="IPR006638">
    <property type="entry name" value="Elp3/MiaA/NifB-like_rSAM"/>
</dbReference>
<dbReference type="PANTHER" id="PTHR43409:SF7">
    <property type="entry name" value="BLL1977 PROTEIN"/>
    <property type="match status" value="1"/>
</dbReference>
<dbReference type="SFLD" id="SFLDS00029">
    <property type="entry name" value="Radical_SAM"/>
    <property type="match status" value="1"/>
</dbReference>
<evidence type="ECO:0000256" key="5">
    <source>
        <dbReference type="ARBA" id="ARBA00022723"/>
    </source>
</evidence>
<dbReference type="Pfam" id="PF04055">
    <property type="entry name" value="Radical_SAM"/>
    <property type="match status" value="1"/>
</dbReference>
<dbReference type="GO" id="GO:0051539">
    <property type="term" value="F:4 iron, 4 sulfur cluster binding"/>
    <property type="evidence" value="ECO:0007669"/>
    <property type="project" value="UniProtKB-KW"/>
</dbReference>
<evidence type="ECO:0000256" key="3">
    <source>
        <dbReference type="ARBA" id="ARBA00022679"/>
    </source>
</evidence>
<dbReference type="PROSITE" id="PS51918">
    <property type="entry name" value="RADICAL_SAM"/>
    <property type="match status" value="1"/>
</dbReference>
<dbReference type="SFLD" id="SFLDG01123">
    <property type="entry name" value="methyltransferase_(Class_B)"/>
    <property type="match status" value="1"/>
</dbReference>
<organism evidence="9">
    <name type="scientific">uncultured bacterium</name>
    <name type="common">gcode 4</name>
    <dbReference type="NCBI Taxonomy" id="1234023"/>
    <lineage>
        <taxon>Bacteria</taxon>
        <taxon>environmental samples</taxon>
    </lineage>
</organism>
<dbReference type="InterPro" id="IPR034466">
    <property type="entry name" value="Methyltransferase_Class_B"/>
</dbReference>
<dbReference type="InterPro" id="IPR007197">
    <property type="entry name" value="rSAM"/>
</dbReference>
<keyword evidence="5" id="KW-0479">Metal-binding</keyword>
<dbReference type="AlphaFoldDB" id="K2AWJ8"/>
<comment type="cofactor">
    <cofactor evidence="1">
        <name>[4Fe-4S] cluster</name>
        <dbReference type="ChEBI" id="CHEBI:49883"/>
    </cofactor>
</comment>
<evidence type="ECO:0000259" key="8">
    <source>
        <dbReference type="PROSITE" id="PS51918"/>
    </source>
</evidence>
<evidence type="ECO:0000256" key="4">
    <source>
        <dbReference type="ARBA" id="ARBA00022691"/>
    </source>
</evidence>
<dbReference type="SFLD" id="SFLDG01082">
    <property type="entry name" value="B12-binding_domain_containing"/>
    <property type="match status" value="1"/>
</dbReference>
<reference evidence="9" key="1">
    <citation type="journal article" date="2012" name="Science">
        <title>Fermentation, hydrogen, and sulfur metabolism in multiple uncultivated bacterial phyla.</title>
        <authorList>
            <person name="Wrighton K.C."/>
            <person name="Thomas B.C."/>
            <person name="Sharon I."/>
            <person name="Miller C.S."/>
            <person name="Castelle C.J."/>
            <person name="VerBerkmoes N.C."/>
            <person name="Wilkins M.J."/>
            <person name="Hettich R.L."/>
            <person name="Lipton M.S."/>
            <person name="Williams K.H."/>
            <person name="Long P.E."/>
            <person name="Banfield J.F."/>
        </authorList>
    </citation>
    <scope>NUCLEOTIDE SEQUENCE [LARGE SCALE GENOMIC DNA]</scope>
</reference>
<dbReference type="CDD" id="cd01335">
    <property type="entry name" value="Radical_SAM"/>
    <property type="match status" value="1"/>
</dbReference>
<dbReference type="SUPFAM" id="SSF102114">
    <property type="entry name" value="Radical SAM enzymes"/>
    <property type="match status" value="1"/>
</dbReference>
<evidence type="ECO:0000256" key="1">
    <source>
        <dbReference type="ARBA" id="ARBA00001966"/>
    </source>
</evidence>
<dbReference type="GO" id="GO:0003824">
    <property type="term" value="F:catalytic activity"/>
    <property type="evidence" value="ECO:0007669"/>
    <property type="project" value="InterPro"/>
</dbReference>
<evidence type="ECO:0000256" key="7">
    <source>
        <dbReference type="ARBA" id="ARBA00023014"/>
    </source>
</evidence>
<evidence type="ECO:0000256" key="6">
    <source>
        <dbReference type="ARBA" id="ARBA00023004"/>
    </source>
</evidence>
<dbReference type="InterPro" id="IPR058240">
    <property type="entry name" value="rSAM_sf"/>
</dbReference>
<accession>K2AWJ8</accession>
<keyword evidence="2" id="KW-0489">Methyltransferase</keyword>
<proteinExistence type="predicted"/>
<name>K2AWJ8_9BACT</name>
<dbReference type="PANTHER" id="PTHR43409">
    <property type="entry name" value="ANAEROBIC MAGNESIUM-PROTOPORPHYRIN IX MONOMETHYL ESTER CYCLASE-RELATED"/>
    <property type="match status" value="1"/>
</dbReference>
<dbReference type="SMART" id="SM00729">
    <property type="entry name" value="Elp3"/>
    <property type="match status" value="1"/>
</dbReference>
<dbReference type="GO" id="GO:0046872">
    <property type="term" value="F:metal ion binding"/>
    <property type="evidence" value="ECO:0007669"/>
    <property type="project" value="UniProtKB-KW"/>
</dbReference>
<evidence type="ECO:0000313" key="9">
    <source>
        <dbReference type="EMBL" id="EKD66132.1"/>
    </source>
</evidence>
<gene>
    <name evidence="9" type="ORF">ACD_49C00064G0035</name>
</gene>
<evidence type="ECO:0000256" key="2">
    <source>
        <dbReference type="ARBA" id="ARBA00022603"/>
    </source>
</evidence>
<dbReference type="Gene3D" id="3.80.30.20">
    <property type="entry name" value="tm_1862 like domain"/>
    <property type="match status" value="1"/>
</dbReference>
<sequence length="459" mass="54744">MKILFINPPNVPITSKNISIEPIDVLTIASFTWNLWYEVDVFDMDREDIQKDELKERLINISYDIVIIIHDYHIPLFQDKSYNILSEIIQIIKNFNIKVIVGWKLVTYAPKQLLLNNIYPDVVISKEMELPIRELLKNTNWNKSFLLSIPNIIFRFWDSIIETEKIESNFNINALPIPNRDLVNIDNYIDVRTILSSRGCSFKCSFCSVPDFWWKRRIRSPQNVVNEIKYLSEKFWARKILFLDDNATIENDRMREISQLLIKLKLNVSLWCLGNLLHFDETTMKLMYEAWFRWIHYGVESGSDTILKSINKYIPKEKIMNIIENTRNIWFRVRTSWIMDLPWSTAESIEETTKFIMDIQSEEIRIHYLSLRFWSHLFHQFKKTSDLLPDQYIHRKLLVDKSPISDKILSSIDNLTRTLENKDYYVINNLDDNNIFNTVSKSDTKIISFCPLKYWIGWI</sequence>
<keyword evidence="7" id="KW-0411">Iron-sulfur</keyword>